<evidence type="ECO:0000313" key="1">
    <source>
        <dbReference type="EMBL" id="KAF8762251.1"/>
    </source>
</evidence>
<dbReference type="EMBL" id="JACEFO010000661">
    <property type="protein sequence ID" value="KAF8762251.1"/>
    <property type="molecule type" value="Genomic_DNA"/>
</dbReference>
<dbReference type="Proteomes" id="UP000636709">
    <property type="component" value="Unassembled WGS sequence"/>
</dbReference>
<gene>
    <name evidence="1" type="ORF">HU200_009638</name>
</gene>
<reference evidence="1" key="1">
    <citation type="submission" date="2020-07" db="EMBL/GenBank/DDBJ databases">
        <title>Genome sequence and genetic diversity analysis of an under-domesticated orphan crop, white fonio (Digitaria exilis).</title>
        <authorList>
            <person name="Bennetzen J.L."/>
            <person name="Chen S."/>
            <person name="Ma X."/>
            <person name="Wang X."/>
            <person name="Yssel A.E.J."/>
            <person name="Chaluvadi S.R."/>
            <person name="Johnson M."/>
            <person name="Gangashetty P."/>
            <person name="Hamidou F."/>
            <person name="Sanogo M.D."/>
            <person name="Zwaenepoel A."/>
            <person name="Wallace J."/>
            <person name="Van De Peer Y."/>
            <person name="Van Deynze A."/>
        </authorList>
    </citation>
    <scope>NUCLEOTIDE SEQUENCE</scope>
    <source>
        <tissue evidence="1">Leaves</tissue>
    </source>
</reference>
<keyword evidence="2" id="KW-1185">Reference proteome</keyword>
<proteinExistence type="predicted"/>
<name>A0A835KP93_9POAL</name>
<sequence length="149" mass="16250">MGGHPLHLHLVVLRQAPKRGGLGRPEVEGPVLERRVAHDQVLGRSPHLDAVGLMLLLLQVSPVPDLQIWREAPLGSPGIPRRGGDAHQRDRAVVNAHHEWVSVTDFHLEKFGDTYGPLEEIVGAAGDAPIWSSKLEGKNIMDAMMINPA</sequence>
<organism evidence="1 2">
    <name type="scientific">Digitaria exilis</name>
    <dbReference type="NCBI Taxonomy" id="1010633"/>
    <lineage>
        <taxon>Eukaryota</taxon>
        <taxon>Viridiplantae</taxon>
        <taxon>Streptophyta</taxon>
        <taxon>Embryophyta</taxon>
        <taxon>Tracheophyta</taxon>
        <taxon>Spermatophyta</taxon>
        <taxon>Magnoliopsida</taxon>
        <taxon>Liliopsida</taxon>
        <taxon>Poales</taxon>
        <taxon>Poaceae</taxon>
        <taxon>PACMAD clade</taxon>
        <taxon>Panicoideae</taxon>
        <taxon>Panicodae</taxon>
        <taxon>Paniceae</taxon>
        <taxon>Anthephorinae</taxon>
        <taxon>Digitaria</taxon>
    </lineage>
</organism>
<protein>
    <submittedName>
        <fullName evidence="1">Uncharacterized protein</fullName>
    </submittedName>
</protein>
<dbReference type="AlphaFoldDB" id="A0A835KP93"/>
<accession>A0A835KP93</accession>
<dbReference type="OrthoDB" id="288590at2759"/>
<evidence type="ECO:0000313" key="2">
    <source>
        <dbReference type="Proteomes" id="UP000636709"/>
    </source>
</evidence>
<comment type="caution">
    <text evidence="1">The sequence shown here is derived from an EMBL/GenBank/DDBJ whole genome shotgun (WGS) entry which is preliminary data.</text>
</comment>